<feature type="transmembrane region" description="Helical" evidence="11">
    <location>
        <begin position="296"/>
        <end position="316"/>
    </location>
</feature>
<evidence type="ECO:0000256" key="6">
    <source>
        <dbReference type="ARBA" id="ARBA00022989"/>
    </source>
</evidence>
<feature type="domain" description="Cation/H+ exchanger transmembrane" evidence="12">
    <location>
        <begin position="12"/>
        <end position="378"/>
    </location>
</feature>
<feature type="transmembrane region" description="Helical" evidence="11">
    <location>
        <begin position="183"/>
        <end position="204"/>
    </location>
</feature>
<evidence type="ECO:0000256" key="11">
    <source>
        <dbReference type="SAM" id="Phobius"/>
    </source>
</evidence>
<feature type="transmembrane region" description="Helical" evidence="11">
    <location>
        <begin position="80"/>
        <end position="102"/>
    </location>
</feature>
<dbReference type="PANTHER" id="PTHR43562:SF3">
    <property type="entry name" value="SODIUM ION_PROTON EXCHANGER (EUROFUNG)"/>
    <property type="match status" value="1"/>
</dbReference>
<dbReference type="RefSeq" id="WP_260116747.1">
    <property type="nucleotide sequence ID" value="NZ_CP093361.1"/>
</dbReference>
<proteinExistence type="inferred from homology"/>
<keyword evidence="3" id="KW-0813">Transport</keyword>
<evidence type="ECO:0000259" key="12">
    <source>
        <dbReference type="Pfam" id="PF00999"/>
    </source>
</evidence>
<keyword evidence="8" id="KW-0406">Ion transport</keyword>
<feature type="transmembrane region" description="Helical" evidence="11">
    <location>
        <begin position="114"/>
        <end position="132"/>
    </location>
</feature>
<dbReference type="Proteomes" id="UP000831181">
    <property type="component" value="Chromosome"/>
</dbReference>
<evidence type="ECO:0000256" key="2">
    <source>
        <dbReference type="ARBA" id="ARBA00005551"/>
    </source>
</evidence>
<accession>A0A976RSC7</accession>
<reference evidence="13" key="1">
    <citation type="journal article" date="2022" name="Int. J. Syst. Evol. Microbiol.">
        <title>Apilactobacillus apisilvae sp. nov., Nicolia spurrieriana gen. nov. sp. nov., Bombilactobacillus folatiphilus sp. nov. and Bombilactobacillus thymidiniphilus sp. nov., four new lactic acid bacterial isolates from stingless bees Tetragonula carbonaria and Austroplebeia australis.</title>
        <authorList>
            <person name="Oliphant S.A."/>
            <person name="Watson-Haigh N.S."/>
            <person name="Sumby K.M."/>
            <person name="Gardner J."/>
            <person name="Groom S."/>
            <person name="Jiranek V."/>
        </authorList>
    </citation>
    <scope>NUCLEOTIDE SEQUENCE</scope>
    <source>
        <strain evidence="13">SGEP1_A5</strain>
    </source>
</reference>
<dbReference type="KEGG" id="lbe:MOO44_01865"/>
<dbReference type="GO" id="GO:0015297">
    <property type="term" value="F:antiporter activity"/>
    <property type="evidence" value="ECO:0007669"/>
    <property type="project" value="UniProtKB-KW"/>
</dbReference>
<dbReference type="GO" id="GO:0016020">
    <property type="term" value="C:membrane"/>
    <property type="evidence" value="ECO:0007669"/>
    <property type="project" value="UniProtKB-SubCell"/>
</dbReference>
<feature type="transmembrane region" description="Helical" evidence="11">
    <location>
        <begin position="328"/>
        <end position="349"/>
    </location>
</feature>
<keyword evidence="9 11" id="KW-0472">Membrane</keyword>
<evidence type="ECO:0000256" key="5">
    <source>
        <dbReference type="ARBA" id="ARBA00022692"/>
    </source>
</evidence>
<feature type="transmembrane region" description="Helical" evidence="11">
    <location>
        <begin position="361"/>
        <end position="381"/>
    </location>
</feature>
<evidence type="ECO:0000256" key="7">
    <source>
        <dbReference type="ARBA" id="ARBA00023053"/>
    </source>
</evidence>
<gene>
    <name evidence="13" type="ORF">MOO44_01865</name>
</gene>
<evidence type="ECO:0000256" key="9">
    <source>
        <dbReference type="ARBA" id="ARBA00023136"/>
    </source>
</evidence>
<dbReference type="InterPro" id="IPR006153">
    <property type="entry name" value="Cation/H_exchanger_TM"/>
</dbReference>
<feature type="transmembrane region" description="Helical" evidence="11">
    <location>
        <begin position="266"/>
        <end position="284"/>
    </location>
</feature>
<dbReference type="PANTHER" id="PTHR43562">
    <property type="entry name" value="NAPA-TYPE SODIUM/HYDROGEN ANTIPORTER"/>
    <property type="match status" value="1"/>
</dbReference>
<keyword evidence="10" id="KW-0739">Sodium transport</keyword>
<keyword evidence="6 11" id="KW-1133">Transmembrane helix</keyword>
<feature type="transmembrane region" description="Helical" evidence="11">
    <location>
        <begin position="224"/>
        <end position="254"/>
    </location>
</feature>
<feature type="transmembrane region" description="Helical" evidence="11">
    <location>
        <begin position="45"/>
        <end position="68"/>
    </location>
</feature>
<keyword evidence="5 11" id="KW-0812">Transmembrane</keyword>
<dbReference type="Pfam" id="PF00999">
    <property type="entry name" value="Na_H_Exchanger"/>
    <property type="match status" value="1"/>
</dbReference>
<keyword evidence="14" id="KW-1185">Reference proteome</keyword>
<dbReference type="InterPro" id="IPR038770">
    <property type="entry name" value="Na+/solute_symporter_sf"/>
</dbReference>
<comment type="similarity">
    <text evidence="2">Belongs to the monovalent cation:proton antiporter 2 (CPA2) transporter (TC 2.A.37) family.</text>
</comment>
<dbReference type="AlphaFoldDB" id="A0A976RSC7"/>
<keyword evidence="4" id="KW-0050">Antiport</keyword>
<organism evidence="13 14">
    <name type="scientific">Nicoliella spurrieriana</name>
    <dbReference type="NCBI Taxonomy" id="2925830"/>
    <lineage>
        <taxon>Bacteria</taxon>
        <taxon>Bacillati</taxon>
        <taxon>Bacillota</taxon>
        <taxon>Bacilli</taxon>
        <taxon>Lactobacillales</taxon>
        <taxon>Lactobacillaceae</taxon>
        <taxon>Nicoliella</taxon>
    </lineage>
</organism>
<protein>
    <submittedName>
        <fullName evidence="13">Cation:proton antiporter</fullName>
    </submittedName>
</protein>
<evidence type="ECO:0000256" key="3">
    <source>
        <dbReference type="ARBA" id="ARBA00022448"/>
    </source>
</evidence>
<keyword evidence="7" id="KW-0915">Sodium</keyword>
<evidence type="ECO:0000256" key="4">
    <source>
        <dbReference type="ARBA" id="ARBA00022449"/>
    </source>
</evidence>
<sequence>MEFLFEIILILASAFLMGKLAEWLKVPIVVGQLLAGLLIGPGLFNWIHLTSLLQALANLGVIILMFLAGLNSDIKLLKKYLTPSLVVALLGIALPMGLISAFGLSVGWPLKDALFLGVIFSATSVSITVEVLREMKRLNSKEGTTILGAAVADDVLTVILLGLTVTLTGERLTGQITAGMNSFLVIGLQVLFFVGVFLAAKYAIVPLLQFARKINLPNATPIVALVIALCFSAVAELIGLSAITGAFFAGLAMSQHQSKRQIDTQIGSLGYLLLIPIFFVSIGLEMKWSGIFEQLWLFIGLTLIAIVAKLVGAGLGGKLVGFNARSSLIIGAGMVSRGEVALIIAQIVYANHLLSIDQYSAIVGAIIAATIVSPFILKFSYPKA</sequence>
<name>A0A976RSC7_9LACO</name>
<dbReference type="Gene3D" id="1.20.1530.20">
    <property type="match status" value="1"/>
</dbReference>
<dbReference type="GO" id="GO:0006814">
    <property type="term" value="P:sodium ion transport"/>
    <property type="evidence" value="ECO:0007669"/>
    <property type="project" value="UniProtKB-KW"/>
</dbReference>
<comment type="subcellular location">
    <subcellularLocation>
        <location evidence="1">Membrane</location>
        <topology evidence="1">Multi-pass membrane protein</topology>
    </subcellularLocation>
</comment>
<evidence type="ECO:0000256" key="1">
    <source>
        <dbReference type="ARBA" id="ARBA00004141"/>
    </source>
</evidence>
<dbReference type="EMBL" id="CP093361">
    <property type="protein sequence ID" value="UQS86947.1"/>
    <property type="molecule type" value="Genomic_DNA"/>
</dbReference>
<evidence type="ECO:0000256" key="8">
    <source>
        <dbReference type="ARBA" id="ARBA00023065"/>
    </source>
</evidence>
<evidence type="ECO:0000313" key="14">
    <source>
        <dbReference type="Proteomes" id="UP000831181"/>
    </source>
</evidence>
<evidence type="ECO:0000313" key="13">
    <source>
        <dbReference type="EMBL" id="UQS86947.1"/>
    </source>
</evidence>
<evidence type="ECO:0000256" key="10">
    <source>
        <dbReference type="ARBA" id="ARBA00023201"/>
    </source>
</evidence>
<dbReference type="GO" id="GO:1902600">
    <property type="term" value="P:proton transmembrane transport"/>
    <property type="evidence" value="ECO:0007669"/>
    <property type="project" value="InterPro"/>
</dbReference>